<dbReference type="InterPro" id="IPR056884">
    <property type="entry name" value="NPHP3-like_N"/>
</dbReference>
<accession>A0ABR3ZXY3</accession>
<evidence type="ECO:0000259" key="2">
    <source>
        <dbReference type="Pfam" id="PF24883"/>
    </source>
</evidence>
<dbReference type="EMBL" id="JBEFKJ010000031">
    <property type="protein sequence ID" value="KAL2038542.1"/>
    <property type="molecule type" value="Genomic_DNA"/>
</dbReference>
<evidence type="ECO:0000313" key="3">
    <source>
        <dbReference type="EMBL" id="KAL2038542.1"/>
    </source>
</evidence>
<gene>
    <name evidence="3" type="ORF">N7G274_008589</name>
</gene>
<dbReference type="Pfam" id="PF24883">
    <property type="entry name" value="NPHP3_N"/>
    <property type="match status" value="1"/>
</dbReference>
<keyword evidence="1" id="KW-0677">Repeat</keyword>
<keyword evidence="4" id="KW-1185">Reference proteome</keyword>
<sequence>MIENNFHTIVRHRKDDPIELTCFYEELAVKGIGEIVPQRSAKIPGYNLYGIHANHMDMTKFPSREDPGYDAILGELQRWAKMVHGTKQDTVHSAEALIFGSYFKLEGLELWVASGLCSRSSDCCNQACSIFLVVQETDSETGREGKFSTEEYACLQSLWRGGIDYESQKNQNTKRVSDTCLWTLEHPRYLEWRDNGEQILLWISADPGCGKSVLARCIVDEDLPRVFVNDSSKQVLYYFFKDTSLE</sequence>
<dbReference type="PANTHER" id="PTHR10039">
    <property type="entry name" value="AMELOGENIN"/>
    <property type="match status" value="1"/>
</dbReference>
<name>A0ABR3ZXY3_9LECA</name>
<evidence type="ECO:0000313" key="4">
    <source>
        <dbReference type="Proteomes" id="UP001590950"/>
    </source>
</evidence>
<feature type="domain" description="Nephrocystin 3-like N-terminal" evidence="2">
    <location>
        <begin position="178"/>
        <end position="243"/>
    </location>
</feature>
<comment type="caution">
    <text evidence="3">The sequence shown here is derived from an EMBL/GenBank/DDBJ whole genome shotgun (WGS) entry which is preliminary data.</text>
</comment>
<evidence type="ECO:0000256" key="1">
    <source>
        <dbReference type="ARBA" id="ARBA00022737"/>
    </source>
</evidence>
<proteinExistence type="predicted"/>
<dbReference type="PANTHER" id="PTHR10039:SF14">
    <property type="entry name" value="NACHT DOMAIN-CONTAINING PROTEIN"/>
    <property type="match status" value="1"/>
</dbReference>
<organism evidence="3 4">
    <name type="scientific">Stereocaulon virgatum</name>
    <dbReference type="NCBI Taxonomy" id="373712"/>
    <lineage>
        <taxon>Eukaryota</taxon>
        <taxon>Fungi</taxon>
        <taxon>Dikarya</taxon>
        <taxon>Ascomycota</taxon>
        <taxon>Pezizomycotina</taxon>
        <taxon>Lecanoromycetes</taxon>
        <taxon>OSLEUM clade</taxon>
        <taxon>Lecanoromycetidae</taxon>
        <taxon>Lecanorales</taxon>
        <taxon>Lecanorineae</taxon>
        <taxon>Stereocaulaceae</taxon>
        <taxon>Stereocaulon</taxon>
    </lineage>
</organism>
<protein>
    <recommendedName>
        <fullName evidence="2">Nephrocystin 3-like N-terminal domain-containing protein</fullName>
    </recommendedName>
</protein>
<dbReference type="Proteomes" id="UP001590950">
    <property type="component" value="Unassembled WGS sequence"/>
</dbReference>
<reference evidence="3 4" key="1">
    <citation type="submission" date="2024-09" db="EMBL/GenBank/DDBJ databases">
        <title>Rethinking Asexuality: The Enigmatic Case of Functional Sexual Genes in Lepraria (Stereocaulaceae).</title>
        <authorList>
            <person name="Doellman M."/>
            <person name="Sun Y."/>
            <person name="Barcenas-Pena A."/>
            <person name="Lumbsch H.T."/>
            <person name="Grewe F."/>
        </authorList>
    </citation>
    <scope>NUCLEOTIDE SEQUENCE [LARGE SCALE GENOMIC DNA]</scope>
    <source>
        <strain evidence="3 4">Mercado 3170</strain>
    </source>
</reference>